<evidence type="ECO:0000256" key="1">
    <source>
        <dbReference type="SAM" id="Phobius"/>
    </source>
</evidence>
<feature type="transmembrane region" description="Helical" evidence="1">
    <location>
        <begin position="65"/>
        <end position="86"/>
    </location>
</feature>
<keyword evidence="1" id="KW-0472">Membrane</keyword>
<keyword evidence="1" id="KW-0812">Transmembrane</keyword>
<reference evidence="2" key="2">
    <citation type="submission" date="2021-01" db="EMBL/GenBank/DDBJ databases">
        <authorList>
            <person name="Hahn C.R."/>
            <person name="Youssef N.H."/>
            <person name="Elshahed M."/>
        </authorList>
    </citation>
    <scope>NUCLEOTIDE SEQUENCE</scope>
    <source>
        <strain evidence="2">Zod_Metabat.24</strain>
    </source>
</reference>
<proteinExistence type="predicted"/>
<dbReference type="AlphaFoldDB" id="A0A9D8KEE9"/>
<feature type="transmembrane region" description="Helical" evidence="1">
    <location>
        <begin position="106"/>
        <end position="127"/>
    </location>
</feature>
<name>A0A9D8KEE9_9DELT</name>
<reference evidence="2" key="1">
    <citation type="journal article" date="2021" name="Environ. Microbiol.">
        <title>Genomic characterization of three novel Desulfobacterota classes expand the metabolic and phylogenetic diversity of the phylum.</title>
        <authorList>
            <person name="Murphy C.L."/>
            <person name="Biggerstaff J."/>
            <person name="Eichhorn A."/>
            <person name="Ewing E."/>
            <person name="Shahan R."/>
            <person name="Soriano D."/>
            <person name="Stewart S."/>
            <person name="VanMol K."/>
            <person name="Walker R."/>
            <person name="Walters P."/>
            <person name="Elshahed M.S."/>
            <person name="Youssef N.H."/>
        </authorList>
    </citation>
    <scope>NUCLEOTIDE SEQUENCE</scope>
    <source>
        <strain evidence="2">Zod_Metabat.24</strain>
    </source>
</reference>
<evidence type="ECO:0008006" key="4">
    <source>
        <dbReference type="Google" id="ProtNLM"/>
    </source>
</evidence>
<protein>
    <recommendedName>
        <fullName evidence="4">DUF2065 domain-containing protein</fullName>
    </recommendedName>
</protein>
<feature type="transmembrane region" description="Helical" evidence="1">
    <location>
        <begin position="6"/>
        <end position="28"/>
    </location>
</feature>
<dbReference type="Proteomes" id="UP000809273">
    <property type="component" value="Unassembled WGS sequence"/>
</dbReference>
<accession>A0A9D8KEE9</accession>
<organism evidence="2 3">
    <name type="scientific">Candidatus Zymogenus saltonus</name>
    <dbReference type="NCBI Taxonomy" id="2844893"/>
    <lineage>
        <taxon>Bacteria</taxon>
        <taxon>Deltaproteobacteria</taxon>
        <taxon>Candidatus Zymogenia</taxon>
        <taxon>Candidatus Zymogeniales</taxon>
        <taxon>Candidatus Zymogenaceae</taxon>
        <taxon>Candidatus Zymogenus</taxon>
    </lineage>
</organism>
<evidence type="ECO:0000313" key="3">
    <source>
        <dbReference type="Proteomes" id="UP000809273"/>
    </source>
</evidence>
<keyword evidence="1" id="KW-1133">Transmembrane helix</keyword>
<gene>
    <name evidence="2" type="ORF">JW984_04900</name>
</gene>
<sequence>MSDAHIFQLLGLVYAAAGVRGLIYKEAYRDIMKDSIESPALYYLFGLLALVLGFLLVVYHNEWSLSWSVIITIFGWIAFVEGILIVTYPAPFLKMSKWMMKKEKFLHLYAVVPLLLGIFFLLLGFWAV</sequence>
<feature type="transmembrane region" description="Helical" evidence="1">
    <location>
        <begin position="40"/>
        <end position="59"/>
    </location>
</feature>
<evidence type="ECO:0000313" key="2">
    <source>
        <dbReference type="EMBL" id="MBN1572519.1"/>
    </source>
</evidence>
<dbReference type="EMBL" id="JAFGIX010000024">
    <property type="protein sequence ID" value="MBN1572519.1"/>
    <property type="molecule type" value="Genomic_DNA"/>
</dbReference>
<comment type="caution">
    <text evidence="2">The sequence shown here is derived from an EMBL/GenBank/DDBJ whole genome shotgun (WGS) entry which is preliminary data.</text>
</comment>